<dbReference type="InterPro" id="IPR006016">
    <property type="entry name" value="UspA"/>
</dbReference>
<organism evidence="3 4">
    <name type="scientific">Skermanella aerolata</name>
    <dbReference type="NCBI Taxonomy" id="393310"/>
    <lineage>
        <taxon>Bacteria</taxon>
        <taxon>Pseudomonadati</taxon>
        <taxon>Pseudomonadota</taxon>
        <taxon>Alphaproteobacteria</taxon>
        <taxon>Rhodospirillales</taxon>
        <taxon>Azospirillaceae</taxon>
        <taxon>Skermanella</taxon>
    </lineage>
</organism>
<dbReference type="Pfam" id="PF00582">
    <property type="entry name" value="Usp"/>
    <property type="match status" value="1"/>
</dbReference>
<feature type="domain" description="UspA" evidence="2">
    <location>
        <begin position="164"/>
        <end position="292"/>
    </location>
</feature>
<evidence type="ECO:0000313" key="3">
    <source>
        <dbReference type="EMBL" id="GEO43112.1"/>
    </source>
</evidence>
<evidence type="ECO:0000259" key="2">
    <source>
        <dbReference type="Pfam" id="PF00582"/>
    </source>
</evidence>
<proteinExistence type="inferred from homology"/>
<sequence length="293" mass="31750">MIRHILVPSNGLEANLLEDAFKLASPFSAHVDVLHVGWEATREMHFYDNRLSPEMLDTIISQAQREADKISIAARNTFDQATTAASIPVTTKPMGSDRVTAEWRKITGPVARLIGEEARTADLTLLSRPTDKFADLEILEIALFESGRPVLLRAGGMSEINSSVVIGWDGSLAAARAVASAQDFITRAGMVTIVIVEGDREDTSLAAFSGRPHPRSEHLARHLAWHGVKASVLTVKQDGRSVGEALATTATEMKAGLLVMGGYGRSRLREIILGGATRYMLNHPINCPVLLAH</sequence>
<evidence type="ECO:0000256" key="1">
    <source>
        <dbReference type="ARBA" id="ARBA00008791"/>
    </source>
</evidence>
<evidence type="ECO:0000313" key="4">
    <source>
        <dbReference type="Proteomes" id="UP000321523"/>
    </source>
</evidence>
<comment type="caution">
    <text evidence="3">The sequence shown here is derived from an EMBL/GenBank/DDBJ whole genome shotgun (WGS) entry which is preliminary data.</text>
</comment>
<keyword evidence="4" id="KW-1185">Reference proteome</keyword>
<dbReference type="AlphaFoldDB" id="A0A512E311"/>
<comment type="similarity">
    <text evidence="1">Belongs to the universal stress protein A family.</text>
</comment>
<dbReference type="RefSeq" id="WP_052832766.1">
    <property type="nucleotide sequence ID" value="NZ_BJYZ01000063.1"/>
</dbReference>
<gene>
    <name evidence="3" type="ORF">SAE02_72600</name>
</gene>
<dbReference type="Gene3D" id="3.40.50.12370">
    <property type="match status" value="1"/>
</dbReference>
<dbReference type="OrthoDB" id="9804721at2"/>
<reference evidence="3 4" key="1">
    <citation type="submission" date="2019-07" db="EMBL/GenBank/DDBJ databases">
        <title>Whole genome shotgun sequence of Skermanella aerolata NBRC 106429.</title>
        <authorList>
            <person name="Hosoyama A."/>
            <person name="Uohara A."/>
            <person name="Ohji S."/>
            <person name="Ichikawa N."/>
        </authorList>
    </citation>
    <scope>NUCLEOTIDE SEQUENCE [LARGE SCALE GENOMIC DNA]</scope>
    <source>
        <strain evidence="3 4">NBRC 106429</strain>
    </source>
</reference>
<dbReference type="CDD" id="cd00293">
    <property type="entry name" value="USP-like"/>
    <property type="match status" value="1"/>
</dbReference>
<name>A0A512E311_9PROT</name>
<dbReference type="SUPFAM" id="SSF52402">
    <property type="entry name" value="Adenine nucleotide alpha hydrolases-like"/>
    <property type="match status" value="1"/>
</dbReference>
<dbReference type="PANTHER" id="PTHR46268">
    <property type="entry name" value="STRESS RESPONSE PROTEIN NHAX"/>
    <property type="match status" value="1"/>
</dbReference>
<accession>A0A512E311</accession>
<dbReference type="EMBL" id="BJYZ01000063">
    <property type="protein sequence ID" value="GEO43112.1"/>
    <property type="molecule type" value="Genomic_DNA"/>
</dbReference>
<dbReference type="PANTHER" id="PTHR46268:SF15">
    <property type="entry name" value="UNIVERSAL STRESS PROTEIN HP_0031"/>
    <property type="match status" value="1"/>
</dbReference>
<dbReference type="Proteomes" id="UP000321523">
    <property type="component" value="Unassembled WGS sequence"/>
</dbReference>
<protein>
    <submittedName>
        <fullName evidence="3">Universal stress protein UspA</fullName>
    </submittedName>
</protein>